<protein>
    <submittedName>
        <fullName evidence="4">Carbohydrate kinase</fullName>
    </submittedName>
</protein>
<dbReference type="Proteomes" id="UP000321484">
    <property type="component" value="Unassembled WGS sequence"/>
</dbReference>
<evidence type="ECO:0000313" key="4">
    <source>
        <dbReference type="EMBL" id="GEN80716.1"/>
    </source>
</evidence>
<keyword evidence="5" id="KW-1185">Reference proteome</keyword>
<dbReference type="OrthoDB" id="8578462at2"/>
<evidence type="ECO:0000256" key="1">
    <source>
        <dbReference type="ARBA" id="ARBA00022679"/>
    </source>
</evidence>
<dbReference type="InterPro" id="IPR029056">
    <property type="entry name" value="Ribokinase-like"/>
</dbReference>
<dbReference type="RefSeq" id="WP_146819752.1">
    <property type="nucleotide sequence ID" value="NZ_BJYK01000009.1"/>
</dbReference>
<dbReference type="InterPro" id="IPR011611">
    <property type="entry name" value="PfkB_dom"/>
</dbReference>
<dbReference type="SUPFAM" id="SSF53613">
    <property type="entry name" value="Ribokinase-like"/>
    <property type="match status" value="1"/>
</dbReference>
<evidence type="ECO:0000313" key="5">
    <source>
        <dbReference type="Proteomes" id="UP000321484"/>
    </source>
</evidence>
<organism evidence="4 5">
    <name type="scientific">Actinotalea fermentans</name>
    <dbReference type="NCBI Taxonomy" id="43671"/>
    <lineage>
        <taxon>Bacteria</taxon>
        <taxon>Bacillati</taxon>
        <taxon>Actinomycetota</taxon>
        <taxon>Actinomycetes</taxon>
        <taxon>Micrococcales</taxon>
        <taxon>Cellulomonadaceae</taxon>
        <taxon>Actinotalea</taxon>
    </lineage>
</organism>
<comment type="caution">
    <text evidence="4">The sequence shown here is derived from an EMBL/GenBank/DDBJ whole genome shotgun (WGS) entry which is preliminary data.</text>
</comment>
<name>A0A511Z011_9CELL</name>
<keyword evidence="1" id="KW-0808">Transferase</keyword>
<dbReference type="AlphaFoldDB" id="A0A511Z011"/>
<dbReference type="GO" id="GO:0016301">
    <property type="term" value="F:kinase activity"/>
    <property type="evidence" value="ECO:0007669"/>
    <property type="project" value="UniProtKB-KW"/>
</dbReference>
<dbReference type="Pfam" id="PF00294">
    <property type="entry name" value="PfkB"/>
    <property type="match status" value="1"/>
</dbReference>
<keyword evidence="2 4" id="KW-0418">Kinase</keyword>
<dbReference type="PANTHER" id="PTHR10584">
    <property type="entry name" value="SUGAR KINASE"/>
    <property type="match status" value="1"/>
</dbReference>
<dbReference type="Gene3D" id="3.40.1190.20">
    <property type="match status" value="1"/>
</dbReference>
<accession>A0A511Z011</accession>
<evidence type="ECO:0000256" key="2">
    <source>
        <dbReference type="ARBA" id="ARBA00022777"/>
    </source>
</evidence>
<proteinExistence type="predicted"/>
<dbReference type="PANTHER" id="PTHR10584:SF166">
    <property type="entry name" value="RIBOKINASE"/>
    <property type="match status" value="1"/>
</dbReference>
<evidence type="ECO:0000259" key="3">
    <source>
        <dbReference type="Pfam" id="PF00294"/>
    </source>
</evidence>
<reference evidence="4 5" key="1">
    <citation type="submission" date="2019-07" db="EMBL/GenBank/DDBJ databases">
        <title>Whole genome shotgun sequence of Actinotalea fermentans NBRC 105374.</title>
        <authorList>
            <person name="Hosoyama A."/>
            <person name="Uohara A."/>
            <person name="Ohji S."/>
            <person name="Ichikawa N."/>
        </authorList>
    </citation>
    <scope>NUCLEOTIDE SEQUENCE [LARGE SCALE GENOMIC DNA]</scope>
    <source>
        <strain evidence="4 5">NBRC 105374</strain>
    </source>
</reference>
<gene>
    <name evidence="4" type="ORF">AFE02nite_24500</name>
</gene>
<dbReference type="EMBL" id="BJYK01000009">
    <property type="protein sequence ID" value="GEN80716.1"/>
    <property type="molecule type" value="Genomic_DNA"/>
</dbReference>
<feature type="domain" description="Carbohydrate kinase PfkB" evidence="3">
    <location>
        <begin position="11"/>
        <end position="301"/>
    </location>
</feature>
<sequence>MSRAPHGPQLVHLGNAVVDLVVTVPHLPERGGDVFAYGATAHVGGGFNVMAAAARHDLPVAYAGMHGTGQYAELARAALRDEGITVLQPPVPEIDTGVVLAFVDATGERTFVTLPGAEAHLTPAALARVQLRPGDLLYVTGYSLAHAINCAALTAWLPGVDPRVTVVVDPGPLVASVPGEALAVLLDRADWVSANLAEARAVTGDPATTAATTVAAHLAERAGRRGVLVRTGADGCVLVERDGEPLTVPPVPVTVVDLNGAGDAHTGVFLAELARGATARDAAARANGGAALAVTRPGPATGPTRRELDAFLDPGCGARLPAHRA</sequence>